<evidence type="ECO:0000313" key="13">
    <source>
        <dbReference type="Proteomes" id="UP000001007"/>
    </source>
</evidence>
<dbReference type="HOGENOM" id="CLU_161214_1_0_10"/>
<protein>
    <recommendedName>
        <fullName evidence="3">type I site-specific deoxyribonuclease</fullName>
        <ecNumber evidence="3">3.1.21.3</ecNumber>
    </recommendedName>
</protein>
<dbReference type="EnsemblBacteria" id="AAM71922">
    <property type="protein sequence ID" value="AAM71922"/>
    <property type="gene ID" value="CT0684"/>
</dbReference>
<keyword evidence="5" id="KW-0547">Nucleotide-binding</keyword>
<gene>
    <name evidence="12" type="ordered locus">CT0684</name>
</gene>
<dbReference type="AlphaFoldDB" id="Q8KEK4"/>
<keyword evidence="8 12" id="KW-0378">Hydrolase</keyword>
<dbReference type="Proteomes" id="UP000001007">
    <property type="component" value="Chromosome"/>
</dbReference>
<comment type="catalytic activity">
    <reaction evidence="1">
        <text>Endonucleolytic cleavage of DNA to give random double-stranded fragments with terminal 5'-phosphates, ATP is simultaneously hydrolyzed.</text>
        <dbReference type="EC" id="3.1.21.3"/>
    </reaction>
</comment>
<proteinExistence type="inferred from homology"/>
<dbReference type="InterPro" id="IPR007409">
    <property type="entry name" value="Restrct_endonuc_type1_HsdR_N"/>
</dbReference>
<dbReference type="REBASE" id="6239">
    <property type="entry name" value="CteTIIP"/>
</dbReference>
<evidence type="ECO:0000256" key="2">
    <source>
        <dbReference type="ARBA" id="ARBA00008598"/>
    </source>
</evidence>
<evidence type="ECO:0000256" key="10">
    <source>
        <dbReference type="ARBA" id="ARBA00023125"/>
    </source>
</evidence>
<accession>Q8KEK4</accession>
<dbReference type="STRING" id="194439.CT0684"/>
<evidence type="ECO:0000256" key="3">
    <source>
        <dbReference type="ARBA" id="ARBA00012654"/>
    </source>
</evidence>
<feature type="domain" description="Restriction endonuclease type I HsdR N-terminal" evidence="11">
    <location>
        <begin position="4"/>
        <end position="102"/>
    </location>
</feature>
<evidence type="ECO:0000256" key="8">
    <source>
        <dbReference type="ARBA" id="ARBA00022801"/>
    </source>
</evidence>
<dbReference type="GO" id="GO:0003677">
    <property type="term" value="F:DNA binding"/>
    <property type="evidence" value="ECO:0007669"/>
    <property type="project" value="UniProtKB-KW"/>
</dbReference>
<dbReference type="KEGG" id="cte:CT0684"/>
<sequence>MAFLSEAAVEQALLDQLRDLGYGIEREEDIGPDGHRPERESHDEVVLKKRFEAAVARLNPGLPAQALQEAVWRVMQSELPSLLEENRRLHKLMTEGVDVAVQTVLQQAEALSSEWAVPKSRTGGARG</sequence>
<keyword evidence="4" id="KW-0540">Nuclease</keyword>
<dbReference type="eggNOG" id="COG0610">
    <property type="taxonomic scope" value="Bacteria"/>
</dbReference>
<keyword evidence="10" id="KW-0238">DNA-binding</keyword>
<keyword evidence="9" id="KW-0067">ATP-binding</keyword>
<dbReference type="PATRIC" id="fig|194439.7.peg.633"/>
<evidence type="ECO:0000256" key="9">
    <source>
        <dbReference type="ARBA" id="ARBA00022840"/>
    </source>
</evidence>
<evidence type="ECO:0000256" key="7">
    <source>
        <dbReference type="ARBA" id="ARBA00022759"/>
    </source>
</evidence>
<keyword evidence="13" id="KW-1185">Reference proteome</keyword>
<dbReference type="EC" id="3.1.21.3" evidence="3"/>
<dbReference type="InterPro" id="IPR051268">
    <property type="entry name" value="Type-I_R_enzyme_R_subunit"/>
</dbReference>
<evidence type="ECO:0000256" key="4">
    <source>
        <dbReference type="ARBA" id="ARBA00022722"/>
    </source>
</evidence>
<organism evidence="12 13">
    <name type="scientific">Chlorobaculum tepidum (strain ATCC 49652 / DSM 12025 / NBRC 103806 / TLS)</name>
    <name type="common">Chlorobium tepidum</name>
    <dbReference type="NCBI Taxonomy" id="194439"/>
    <lineage>
        <taxon>Bacteria</taxon>
        <taxon>Pseudomonadati</taxon>
        <taxon>Chlorobiota</taxon>
        <taxon>Chlorobiia</taxon>
        <taxon>Chlorobiales</taxon>
        <taxon>Chlorobiaceae</taxon>
        <taxon>Chlorobaculum</taxon>
    </lineage>
</organism>
<evidence type="ECO:0000313" key="12">
    <source>
        <dbReference type="EMBL" id="AAM71922.1"/>
    </source>
</evidence>
<keyword evidence="6" id="KW-0680">Restriction system</keyword>
<dbReference type="PANTHER" id="PTHR30195">
    <property type="entry name" value="TYPE I SITE-SPECIFIC DEOXYRIBONUCLEASE PROTEIN SUBUNIT M AND R"/>
    <property type="match status" value="1"/>
</dbReference>
<dbReference type="EMBL" id="AE006470">
    <property type="protein sequence ID" value="AAM71922.1"/>
    <property type="molecule type" value="Genomic_DNA"/>
</dbReference>
<dbReference type="GO" id="GO:0009307">
    <property type="term" value="P:DNA restriction-modification system"/>
    <property type="evidence" value="ECO:0007669"/>
    <property type="project" value="UniProtKB-KW"/>
</dbReference>
<keyword evidence="7 12" id="KW-0255">Endonuclease</keyword>
<reference evidence="12 13" key="1">
    <citation type="journal article" date="2002" name="Proc. Natl. Acad. Sci. U.S.A.">
        <title>The complete genome sequence of Chlorobium tepidum TLS, a photosynthetic, anaerobic, green-sulfur bacterium.</title>
        <authorList>
            <person name="Eisen J.A."/>
            <person name="Nelson K.E."/>
            <person name="Paulsen I.T."/>
            <person name="Heidelberg J.F."/>
            <person name="Wu M."/>
            <person name="Dodson R.J."/>
            <person name="Deboy R."/>
            <person name="Gwinn M.L."/>
            <person name="Nelson W.C."/>
            <person name="Haft D.H."/>
            <person name="Hickey E.K."/>
            <person name="Peterson J.D."/>
            <person name="Durkin A.S."/>
            <person name="Kolonay J.L."/>
            <person name="Yang F."/>
            <person name="Holt I."/>
            <person name="Umayam L.A."/>
            <person name="Mason T."/>
            <person name="Brenner M."/>
            <person name="Shea T.P."/>
            <person name="Parksey D."/>
            <person name="Nierman W.C."/>
            <person name="Feldblyum T.V."/>
            <person name="Hansen C.L."/>
            <person name="Craven M.B."/>
            <person name="Radune D."/>
            <person name="Vamathevan J."/>
            <person name="Khouri H."/>
            <person name="White O."/>
            <person name="Gruber T.M."/>
            <person name="Ketchum K.A."/>
            <person name="Venter J.C."/>
            <person name="Tettelin H."/>
            <person name="Bryant D.A."/>
            <person name="Fraser C.M."/>
        </authorList>
    </citation>
    <scope>NUCLEOTIDE SEQUENCE [LARGE SCALE GENOMIC DNA]</scope>
    <source>
        <strain evidence="13">ATCC 49652 / DSM 12025 / NBRC 103806 / TLS</strain>
    </source>
</reference>
<evidence type="ECO:0000256" key="1">
    <source>
        <dbReference type="ARBA" id="ARBA00000851"/>
    </source>
</evidence>
<dbReference type="OrthoDB" id="9758243at2"/>
<dbReference type="PANTHER" id="PTHR30195:SF15">
    <property type="entry name" value="TYPE I RESTRICTION ENZYME HINDI ENDONUCLEASE SUBUNIT"/>
    <property type="match status" value="1"/>
</dbReference>
<evidence type="ECO:0000256" key="5">
    <source>
        <dbReference type="ARBA" id="ARBA00022741"/>
    </source>
</evidence>
<name>Q8KEK4_CHLTE</name>
<dbReference type="GO" id="GO:0009035">
    <property type="term" value="F:type I site-specific deoxyribonuclease activity"/>
    <property type="evidence" value="ECO:0007669"/>
    <property type="project" value="UniProtKB-EC"/>
</dbReference>
<dbReference type="GO" id="GO:0005524">
    <property type="term" value="F:ATP binding"/>
    <property type="evidence" value="ECO:0007669"/>
    <property type="project" value="UniProtKB-KW"/>
</dbReference>
<evidence type="ECO:0000256" key="6">
    <source>
        <dbReference type="ARBA" id="ARBA00022747"/>
    </source>
</evidence>
<dbReference type="Pfam" id="PF04313">
    <property type="entry name" value="HSDR_N"/>
    <property type="match status" value="1"/>
</dbReference>
<comment type="similarity">
    <text evidence="2">Belongs to the HsdR family.</text>
</comment>
<evidence type="ECO:0000259" key="11">
    <source>
        <dbReference type="Pfam" id="PF04313"/>
    </source>
</evidence>